<accession>A0ABV2AY83</accession>
<keyword evidence="2" id="KW-1185">Reference proteome</keyword>
<proteinExistence type="predicted"/>
<gene>
    <name evidence="1" type="ORF">SADO_03430</name>
</gene>
<comment type="caution">
    <text evidence="1">The sequence shown here is derived from an EMBL/GenBank/DDBJ whole genome shotgun (WGS) entry which is preliminary data.</text>
</comment>
<dbReference type="EMBL" id="APND01000001">
    <property type="protein sequence ID" value="MES1928275.1"/>
    <property type="molecule type" value="Genomic_DNA"/>
</dbReference>
<protein>
    <submittedName>
        <fullName evidence="1">Uncharacterized protein</fullName>
    </submittedName>
</protein>
<evidence type="ECO:0000313" key="1">
    <source>
        <dbReference type="EMBL" id="MES1928275.1"/>
    </source>
</evidence>
<name>A0ABV2AY83_9GAMM</name>
<dbReference type="Proteomes" id="UP001460888">
    <property type="component" value="Unassembled WGS sequence"/>
</dbReference>
<reference evidence="1 2" key="1">
    <citation type="submission" date="2013-03" db="EMBL/GenBank/DDBJ databases">
        <title>Salinisphaera dokdonensis CL-ES53 Genome Sequencing.</title>
        <authorList>
            <person name="Li C."/>
            <person name="Lai Q."/>
            <person name="Shao Z."/>
        </authorList>
    </citation>
    <scope>NUCLEOTIDE SEQUENCE [LARGE SCALE GENOMIC DNA]</scope>
    <source>
        <strain evidence="1 2">CL-ES53</strain>
    </source>
</reference>
<evidence type="ECO:0000313" key="2">
    <source>
        <dbReference type="Proteomes" id="UP001460888"/>
    </source>
</evidence>
<dbReference type="RefSeq" id="WP_353109243.1">
    <property type="nucleotide sequence ID" value="NZ_APND01000001.1"/>
</dbReference>
<organism evidence="1 2">
    <name type="scientific">Salinisphaera dokdonensis CL-ES53</name>
    <dbReference type="NCBI Taxonomy" id="1304272"/>
    <lineage>
        <taxon>Bacteria</taxon>
        <taxon>Pseudomonadati</taxon>
        <taxon>Pseudomonadota</taxon>
        <taxon>Gammaproteobacteria</taxon>
        <taxon>Salinisphaerales</taxon>
        <taxon>Salinisphaeraceae</taxon>
        <taxon>Salinisphaera</taxon>
    </lineage>
</organism>
<sequence length="86" mass="9802">MARLLGLLLLLGLGWLIVRQLLGSSTRNRDRVREEDNDPRFEKTVRCARCGVHMPLSLAYRSNDGHVCGEPDCSERPDKASRDRPR</sequence>